<dbReference type="Proteomes" id="UP000477543">
    <property type="component" value="Unassembled WGS sequence"/>
</dbReference>
<accession>A0A6L9G6W1</accession>
<comment type="caution">
    <text evidence="3">The sequence shown here is derived from an EMBL/GenBank/DDBJ whole genome shotgun (WGS) entry which is preliminary data.</text>
</comment>
<feature type="region of interest" description="Disordered" evidence="1">
    <location>
        <begin position="174"/>
        <end position="194"/>
    </location>
</feature>
<proteinExistence type="predicted"/>
<feature type="compositionally biased region" description="Polar residues" evidence="1">
    <location>
        <begin position="179"/>
        <end position="192"/>
    </location>
</feature>
<dbReference type="RefSeq" id="WP_161449361.1">
    <property type="nucleotide sequence ID" value="NZ_WYDN01000010.1"/>
</dbReference>
<organism evidence="3 4">
    <name type="scientific">Glutamicibacter soli</name>
    <dbReference type="NCBI Taxonomy" id="453836"/>
    <lineage>
        <taxon>Bacteria</taxon>
        <taxon>Bacillati</taxon>
        <taxon>Actinomycetota</taxon>
        <taxon>Actinomycetes</taxon>
        <taxon>Micrococcales</taxon>
        <taxon>Micrococcaceae</taxon>
        <taxon>Glutamicibacter</taxon>
    </lineage>
</organism>
<evidence type="ECO:0000256" key="2">
    <source>
        <dbReference type="SAM" id="Phobius"/>
    </source>
</evidence>
<name>A0A6L9G6W1_9MICC</name>
<evidence type="ECO:0000256" key="1">
    <source>
        <dbReference type="SAM" id="MobiDB-lite"/>
    </source>
</evidence>
<keyword evidence="2" id="KW-0472">Membrane</keyword>
<gene>
    <name evidence="3" type="ORF">GT020_11610</name>
</gene>
<evidence type="ECO:0000313" key="3">
    <source>
        <dbReference type="EMBL" id="NAZ16703.1"/>
    </source>
</evidence>
<sequence length="227" mass="25215">MDLFSWLQEFFNSAWIWMTPGISALASWGAILPALVGFIAALAALRTFKLRARVDHADQWWKRVQYGIELAKSDSTTDQALGSLILGTLDGPQKPWVFKNPHYSKNRNGTLAQPELPLTAKPVESHSSLPDESSNVLGRLRALRHFKKSHRDGWFVSRSEAAMLGAMSRIISDDISGPGKSTTSPENSSDSATVDAREAVWDAILAGLRDIRTKARIRTSASRKRWK</sequence>
<keyword evidence="2" id="KW-1133">Transmembrane helix</keyword>
<keyword evidence="2" id="KW-0812">Transmembrane</keyword>
<dbReference type="EMBL" id="WYDN01000010">
    <property type="protein sequence ID" value="NAZ16703.1"/>
    <property type="molecule type" value="Genomic_DNA"/>
</dbReference>
<evidence type="ECO:0000313" key="4">
    <source>
        <dbReference type="Proteomes" id="UP000477543"/>
    </source>
</evidence>
<feature type="transmembrane region" description="Helical" evidence="2">
    <location>
        <begin position="20"/>
        <end position="45"/>
    </location>
</feature>
<reference evidence="3 4" key="1">
    <citation type="submission" date="2020-01" db="EMBL/GenBank/DDBJ databases">
        <title>Glutamicibacter soli M275.</title>
        <authorList>
            <person name="Meng X."/>
        </authorList>
    </citation>
    <scope>NUCLEOTIDE SEQUENCE [LARGE SCALE GENOMIC DNA]</scope>
    <source>
        <strain evidence="3 4">M275</strain>
    </source>
</reference>
<protein>
    <submittedName>
        <fullName evidence="3">Uncharacterized protein</fullName>
    </submittedName>
</protein>
<dbReference type="AlphaFoldDB" id="A0A6L9G6W1"/>